<dbReference type="InterPro" id="IPR003599">
    <property type="entry name" value="Ig_sub"/>
</dbReference>
<dbReference type="Proteomes" id="UP000606274">
    <property type="component" value="Unassembled WGS sequence"/>
</dbReference>
<reference evidence="3" key="1">
    <citation type="submission" date="2020-08" db="EMBL/GenBank/DDBJ databases">
        <title>Chromosome-level assembly of Southern catfish (Silurus meridionalis) provides insights into visual adaptation to the nocturnal and benthic lifestyles.</title>
        <authorList>
            <person name="Zhang Y."/>
            <person name="Wang D."/>
            <person name="Peng Z."/>
        </authorList>
    </citation>
    <scope>NUCLEOTIDE SEQUENCE</scope>
    <source>
        <strain evidence="3">SWU-2019-XX</strain>
        <tissue evidence="3">Muscle</tissue>
    </source>
</reference>
<evidence type="ECO:0000259" key="2">
    <source>
        <dbReference type="PROSITE" id="PS50835"/>
    </source>
</evidence>
<organism evidence="3 4">
    <name type="scientific">Silurus meridionalis</name>
    <name type="common">Southern catfish</name>
    <name type="synonym">Silurus soldatovi meridionalis</name>
    <dbReference type="NCBI Taxonomy" id="175797"/>
    <lineage>
        <taxon>Eukaryota</taxon>
        <taxon>Metazoa</taxon>
        <taxon>Chordata</taxon>
        <taxon>Craniata</taxon>
        <taxon>Vertebrata</taxon>
        <taxon>Euteleostomi</taxon>
        <taxon>Actinopterygii</taxon>
        <taxon>Neopterygii</taxon>
        <taxon>Teleostei</taxon>
        <taxon>Ostariophysi</taxon>
        <taxon>Siluriformes</taxon>
        <taxon>Siluridae</taxon>
        <taxon>Silurus</taxon>
    </lineage>
</organism>
<keyword evidence="1" id="KW-0732">Signal</keyword>
<feature type="domain" description="Ig-like" evidence="2">
    <location>
        <begin position="22"/>
        <end position="127"/>
    </location>
</feature>
<dbReference type="SUPFAM" id="SSF48726">
    <property type="entry name" value="Immunoglobulin"/>
    <property type="match status" value="1"/>
</dbReference>
<evidence type="ECO:0000313" key="3">
    <source>
        <dbReference type="EMBL" id="KAF7693720.1"/>
    </source>
</evidence>
<dbReference type="Gene3D" id="2.60.40.10">
    <property type="entry name" value="Immunoglobulins"/>
    <property type="match status" value="1"/>
</dbReference>
<protein>
    <recommendedName>
        <fullName evidence="2">Ig-like domain-containing protein</fullName>
    </recommendedName>
</protein>
<dbReference type="AlphaFoldDB" id="A0A8T0ANQ2"/>
<dbReference type="InterPro" id="IPR013106">
    <property type="entry name" value="Ig_V-set"/>
</dbReference>
<feature type="signal peptide" evidence="1">
    <location>
        <begin position="1"/>
        <end position="20"/>
    </location>
</feature>
<dbReference type="Pfam" id="PF07686">
    <property type="entry name" value="V-set"/>
    <property type="match status" value="1"/>
</dbReference>
<proteinExistence type="predicted"/>
<dbReference type="InterPro" id="IPR007110">
    <property type="entry name" value="Ig-like_dom"/>
</dbReference>
<comment type="caution">
    <text evidence="3">The sequence shown here is derived from an EMBL/GenBank/DDBJ whole genome shotgun (WGS) entry which is preliminary data.</text>
</comment>
<gene>
    <name evidence="3" type="ORF">HF521_007473</name>
</gene>
<evidence type="ECO:0000256" key="1">
    <source>
        <dbReference type="SAM" id="SignalP"/>
    </source>
</evidence>
<dbReference type="InterPro" id="IPR050150">
    <property type="entry name" value="IgV_Light_Chain"/>
</dbReference>
<dbReference type="InterPro" id="IPR036179">
    <property type="entry name" value="Ig-like_dom_sf"/>
</dbReference>
<feature type="chain" id="PRO_5035892491" description="Ig-like domain-containing protein" evidence="1">
    <location>
        <begin position="21"/>
        <end position="147"/>
    </location>
</feature>
<name>A0A8T0ANQ2_SILME</name>
<dbReference type="InterPro" id="IPR013783">
    <property type="entry name" value="Ig-like_fold"/>
</dbReference>
<dbReference type="SMART" id="SM00406">
    <property type="entry name" value="IGv"/>
    <property type="match status" value="1"/>
</dbReference>
<dbReference type="EMBL" id="JABFDY010000018">
    <property type="protein sequence ID" value="KAF7693720.1"/>
    <property type="molecule type" value="Genomic_DNA"/>
</dbReference>
<dbReference type="FunFam" id="2.60.40.10:FF:001495">
    <property type="entry name" value="Si:dkey-234i14.13"/>
    <property type="match status" value="1"/>
</dbReference>
<evidence type="ECO:0000313" key="4">
    <source>
        <dbReference type="Proteomes" id="UP000606274"/>
    </source>
</evidence>
<accession>A0A8T0ANQ2</accession>
<dbReference type="PROSITE" id="PS50835">
    <property type="entry name" value="IG_LIKE"/>
    <property type="match status" value="1"/>
</dbReference>
<keyword evidence="4" id="KW-1185">Reference proteome</keyword>
<sequence length="147" mass="15679">MTLISVFICTLALWTQGSRGQVTVTQTPSVQTVVPGNTVTINCKTSSNVYNGDFLAWYLQKPGEAPKLLIYRATSLQSGIPARFKGSGSNTDFTLTISGVQTEDAGDYYCQSAHHISVKHAPEVLVTTVPAPLPSVDLPTSFRSASG</sequence>
<dbReference type="PANTHER" id="PTHR23267">
    <property type="entry name" value="IMMUNOGLOBULIN LIGHT CHAIN"/>
    <property type="match status" value="1"/>
</dbReference>
<dbReference type="SMART" id="SM00409">
    <property type="entry name" value="IG"/>
    <property type="match status" value="1"/>
</dbReference>